<sequence>MGCDKERYTGGIGKVSRTVALERRPGFGVGPGGDEGTYRTGKRCRGGPGIAVETEQARTPDETSSAREKRALTNTGGEMHLKRNETASPDTAKIVFFKRLNLNRFPPTIKRTPDVCQAGTAGTCPPFRQEIPSQHISIRHAAVWGPEQQQDQLLIKNIPLGRRGQPSTSQSGSSSVRGC</sequence>
<proteinExistence type="predicted"/>
<accession>A0A9Q1FCE6</accession>
<dbReference type="AlphaFoldDB" id="A0A9Q1FCE6"/>
<keyword evidence="3" id="KW-1185">Reference proteome</keyword>
<feature type="region of interest" description="Disordered" evidence="1">
    <location>
        <begin position="160"/>
        <end position="179"/>
    </location>
</feature>
<feature type="region of interest" description="Disordered" evidence="1">
    <location>
        <begin position="23"/>
        <end position="68"/>
    </location>
</feature>
<evidence type="ECO:0000313" key="2">
    <source>
        <dbReference type="EMBL" id="KAJ8355611.1"/>
    </source>
</evidence>
<name>A0A9Q1FCE6_SYNKA</name>
<dbReference type="EMBL" id="JAINUF010000006">
    <property type="protein sequence ID" value="KAJ8355611.1"/>
    <property type="molecule type" value="Genomic_DNA"/>
</dbReference>
<reference evidence="2" key="1">
    <citation type="journal article" date="2023" name="Science">
        <title>Genome structures resolve the early diversification of teleost fishes.</title>
        <authorList>
            <person name="Parey E."/>
            <person name="Louis A."/>
            <person name="Montfort J."/>
            <person name="Bouchez O."/>
            <person name="Roques C."/>
            <person name="Iampietro C."/>
            <person name="Lluch J."/>
            <person name="Castinel A."/>
            <person name="Donnadieu C."/>
            <person name="Desvignes T."/>
            <person name="Floi Bucao C."/>
            <person name="Jouanno E."/>
            <person name="Wen M."/>
            <person name="Mejri S."/>
            <person name="Dirks R."/>
            <person name="Jansen H."/>
            <person name="Henkel C."/>
            <person name="Chen W.J."/>
            <person name="Zahm M."/>
            <person name="Cabau C."/>
            <person name="Klopp C."/>
            <person name="Thompson A.W."/>
            <person name="Robinson-Rechavi M."/>
            <person name="Braasch I."/>
            <person name="Lecointre G."/>
            <person name="Bobe J."/>
            <person name="Postlethwait J.H."/>
            <person name="Berthelot C."/>
            <person name="Roest Crollius H."/>
            <person name="Guiguen Y."/>
        </authorList>
    </citation>
    <scope>NUCLEOTIDE SEQUENCE</scope>
    <source>
        <strain evidence="2">WJC10195</strain>
    </source>
</reference>
<dbReference type="Proteomes" id="UP001152622">
    <property type="component" value="Chromosome 6"/>
</dbReference>
<protein>
    <submittedName>
        <fullName evidence="2">Uncharacterized protein</fullName>
    </submittedName>
</protein>
<evidence type="ECO:0000256" key="1">
    <source>
        <dbReference type="SAM" id="MobiDB-lite"/>
    </source>
</evidence>
<feature type="compositionally biased region" description="Low complexity" evidence="1">
    <location>
        <begin position="161"/>
        <end position="179"/>
    </location>
</feature>
<gene>
    <name evidence="2" type="ORF">SKAU_G00184050</name>
</gene>
<comment type="caution">
    <text evidence="2">The sequence shown here is derived from an EMBL/GenBank/DDBJ whole genome shotgun (WGS) entry which is preliminary data.</text>
</comment>
<feature type="compositionally biased region" description="Basic and acidic residues" evidence="1">
    <location>
        <begin position="55"/>
        <end position="68"/>
    </location>
</feature>
<organism evidence="2 3">
    <name type="scientific">Synaphobranchus kaupii</name>
    <name type="common">Kaup's arrowtooth eel</name>
    <dbReference type="NCBI Taxonomy" id="118154"/>
    <lineage>
        <taxon>Eukaryota</taxon>
        <taxon>Metazoa</taxon>
        <taxon>Chordata</taxon>
        <taxon>Craniata</taxon>
        <taxon>Vertebrata</taxon>
        <taxon>Euteleostomi</taxon>
        <taxon>Actinopterygii</taxon>
        <taxon>Neopterygii</taxon>
        <taxon>Teleostei</taxon>
        <taxon>Anguilliformes</taxon>
        <taxon>Synaphobranchidae</taxon>
        <taxon>Synaphobranchus</taxon>
    </lineage>
</organism>
<evidence type="ECO:0000313" key="3">
    <source>
        <dbReference type="Proteomes" id="UP001152622"/>
    </source>
</evidence>